<dbReference type="PANTHER" id="PTHR39596:SF2">
    <property type="entry name" value="HET DOMAIN PROTEIN (AFU_ORTHOLOGUE AFUA_1G17550)-RELATED"/>
    <property type="match status" value="1"/>
</dbReference>
<dbReference type="STRING" id="1448308.A0A2T2NNZ8"/>
<proteinExistence type="predicted"/>
<evidence type="ECO:0000259" key="1">
    <source>
        <dbReference type="Pfam" id="PF06985"/>
    </source>
</evidence>
<dbReference type="EMBL" id="KZ678135">
    <property type="protein sequence ID" value="PSN67162.1"/>
    <property type="molecule type" value="Genomic_DNA"/>
</dbReference>
<dbReference type="OrthoDB" id="2426273at2759"/>
<dbReference type="InterPro" id="IPR010730">
    <property type="entry name" value="HET"/>
</dbReference>
<name>A0A2T2NNZ8_CORCC</name>
<gene>
    <name evidence="2" type="ORF">BS50DRAFT_588164</name>
</gene>
<dbReference type="AlphaFoldDB" id="A0A2T2NNZ8"/>
<accession>A0A2T2NNZ8</accession>
<organism evidence="2 3">
    <name type="scientific">Corynespora cassiicola Philippines</name>
    <dbReference type="NCBI Taxonomy" id="1448308"/>
    <lineage>
        <taxon>Eukaryota</taxon>
        <taxon>Fungi</taxon>
        <taxon>Dikarya</taxon>
        <taxon>Ascomycota</taxon>
        <taxon>Pezizomycotina</taxon>
        <taxon>Dothideomycetes</taxon>
        <taxon>Pleosporomycetidae</taxon>
        <taxon>Pleosporales</taxon>
        <taxon>Corynesporascaceae</taxon>
        <taxon>Corynespora</taxon>
    </lineage>
</organism>
<evidence type="ECO:0000313" key="2">
    <source>
        <dbReference type="EMBL" id="PSN67162.1"/>
    </source>
</evidence>
<dbReference type="PANTHER" id="PTHR39596">
    <property type="match status" value="1"/>
</dbReference>
<dbReference type="Proteomes" id="UP000240883">
    <property type="component" value="Unassembled WGS sequence"/>
</dbReference>
<keyword evidence="3" id="KW-1185">Reference proteome</keyword>
<protein>
    <recommendedName>
        <fullName evidence="1">Heterokaryon incompatibility domain-containing protein</fullName>
    </recommendedName>
</protein>
<evidence type="ECO:0000313" key="3">
    <source>
        <dbReference type="Proteomes" id="UP000240883"/>
    </source>
</evidence>
<sequence>MIYKTPFPNAWPKHDLPLFRMLDSGCCLNKLAKLEKDLSTSSLAYVSMMKRTDGSGRSHETCTKRCCKSHNIDRETYRSLHTSAGCSCHPVGPTRDELNAALDKGGFPIMRLRDGSVDIVDSAVLPEYTAISHVWSDGMGNLHGNKLPWCQLERLHKMVLRISNDRSSLFWLDTICVPWRNDEHNRRRVAIGRMRRTYEQAKSVLVVSADLTTVPSLASPTEHLLRIGCSGWMRRLWTLQEGALAQRLYFQFSDGAKSLDELVAQVMEKPGSAISMVEADAVQIAHSFQRFSNMECNMMEEAYNALQWRNTSWQQDEALCLSILLDLDAEKISGTEGEDRMWTLLAMLPSLPASLMFAPGKRIDKHGYRWAPQTMMNKEGFTMPLGHGIPPAILGQLGIMVTFPGFILHPRSIPNRDISFCRVDGDLGTYRIANLGPSDGGKSWTEDGPWNISNPAIVVGPALAELLNDENGALVSIHRSERGVLMTEYHSRVHIHRESNEELDGVFDSMWNAEAKKSDITANLGYAEILASSQRWLIS</sequence>
<dbReference type="Pfam" id="PF06985">
    <property type="entry name" value="HET"/>
    <property type="match status" value="1"/>
</dbReference>
<feature type="domain" description="Heterokaryon incompatibility" evidence="1">
    <location>
        <begin position="128"/>
        <end position="210"/>
    </location>
</feature>
<reference evidence="2 3" key="1">
    <citation type="journal article" date="2018" name="Front. Microbiol.">
        <title>Genome-Wide Analysis of Corynespora cassiicola Leaf Fall Disease Putative Effectors.</title>
        <authorList>
            <person name="Lopez D."/>
            <person name="Ribeiro S."/>
            <person name="Label P."/>
            <person name="Fumanal B."/>
            <person name="Venisse J.S."/>
            <person name="Kohler A."/>
            <person name="de Oliveira R.R."/>
            <person name="Labutti K."/>
            <person name="Lipzen A."/>
            <person name="Lail K."/>
            <person name="Bauer D."/>
            <person name="Ohm R.A."/>
            <person name="Barry K.W."/>
            <person name="Spatafora J."/>
            <person name="Grigoriev I.V."/>
            <person name="Martin F.M."/>
            <person name="Pujade-Renaud V."/>
        </authorList>
    </citation>
    <scope>NUCLEOTIDE SEQUENCE [LARGE SCALE GENOMIC DNA]</scope>
    <source>
        <strain evidence="2 3">Philippines</strain>
    </source>
</reference>